<accession>A0A0C2WBR2</accession>
<dbReference type="AlphaFoldDB" id="A0A0C2WBR2"/>
<sequence>MSSSVPSIAYGDFVSADQTLQDHGGPWTPQSLETPGAEVELVQGSPCSSPFCLCCYVDGAEGAITFHTSYVANVSVDMARYGNSNALQFTWSFWPAFLKSGPIAGVSYPVKSQIGDAAYTDTISATDYTAFHVPGGAWDAANKISHNGTMTVVPSSGSTAYLLLNISFALNHSNRTETLGLYVQDINFKISTPALDSTEGTTATSPSFKEAPIGAIVGGTVGGVALLALIIFGILWFRKREKQVTPHSEKVPIDSNGATAVPPVTPAAETPAAWQIPAAAGVQYDFANGSASPPSSPSPPWTTPATPGSQGEQPLLAAAAPLNRSPTYVSSASMSNRPMSAASSYAPRHGSPPVYGSSVYAYGASSNPLSTWANSNRAFITEDLESKLATAGYLPTDNPDDLTEEEWTNQFGLTKLEVLRLRKLYSKLSPNGRSTCAGRQNPCL</sequence>
<keyword evidence="4" id="KW-1185">Reference proteome</keyword>
<name>A0A0C2WBR2_SERVB</name>
<dbReference type="HOGENOM" id="CLU_048313_0_0_1"/>
<reference evidence="3 4" key="1">
    <citation type="submission" date="2014-04" db="EMBL/GenBank/DDBJ databases">
        <authorList>
            <consortium name="DOE Joint Genome Institute"/>
            <person name="Kuo A."/>
            <person name="Zuccaro A."/>
            <person name="Kohler A."/>
            <person name="Nagy L.G."/>
            <person name="Floudas D."/>
            <person name="Copeland A."/>
            <person name="Barry K.W."/>
            <person name="Cichocki N."/>
            <person name="Veneault-Fourrey C."/>
            <person name="LaButti K."/>
            <person name="Lindquist E.A."/>
            <person name="Lipzen A."/>
            <person name="Lundell T."/>
            <person name="Morin E."/>
            <person name="Murat C."/>
            <person name="Sun H."/>
            <person name="Tunlid A."/>
            <person name="Henrissat B."/>
            <person name="Grigoriev I.V."/>
            <person name="Hibbett D.S."/>
            <person name="Martin F."/>
            <person name="Nordberg H.P."/>
            <person name="Cantor M.N."/>
            <person name="Hua S.X."/>
        </authorList>
    </citation>
    <scope>NUCLEOTIDE SEQUENCE [LARGE SCALE GENOMIC DNA]</scope>
    <source>
        <strain evidence="3 4">MAFF 305830</strain>
    </source>
</reference>
<proteinExistence type="predicted"/>
<keyword evidence="2" id="KW-1133">Transmembrane helix</keyword>
<evidence type="ECO:0000256" key="2">
    <source>
        <dbReference type="SAM" id="Phobius"/>
    </source>
</evidence>
<keyword evidence="2" id="KW-0472">Membrane</keyword>
<gene>
    <name evidence="3" type="ORF">M408DRAFT_332079</name>
</gene>
<dbReference type="CDD" id="cd12087">
    <property type="entry name" value="TM_EGFR-like"/>
    <property type="match status" value="1"/>
</dbReference>
<feature type="region of interest" description="Disordered" evidence="1">
    <location>
        <begin position="286"/>
        <end position="312"/>
    </location>
</feature>
<evidence type="ECO:0000313" key="4">
    <source>
        <dbReference type="Proteomes" id="UP000054097"/>
    </source>
</evidence>
<dbReference type="STRING" id="933852.A0A0C2WBR2"/>
<dbReference type="EMBL" id="KN824330">
    <property type="protein sequence ID" value="KIM23878.1"/>
    <property type="molecule type" value="Genomic_DNA"/>
</dbReference>
<organism evidence="3 4">
    <name type="scientific">Serendipita vermifera MAFF 305830</name>
    <dbReference type="NCBI Taxonomy" id="933852"/>
    <lineage>
        <taxon>Eukaryota</taxon>
        <taxon>Fungi</taxon>
        <taxon>Dikarya</taxon>
        <taxon>Basidiomycota</taxon>
        <taxon>Agaricomycotina</taxon>
        <taxon>Agaricomycetes</taxon>
        <taxon>Sebacinales</taxon>
        <taxon>Serendipitaceae</taxon>
        <taxon>Serendipita</taxon>
    </lineage>
</organism>
<feature type="region of interest" description="Disordered" evidence="1">
    <location>
        <begin position="327"/>
        <end position="349"/>
    </location>
</feature>
<evidence type="ECO:0000256" key="1">
    <source>
        <dbReference type="SAM" id="MobiDB-lite"/>
    </source>
</evidence>
<dbReference type="Proteomes" id="UP000054097">
    <property type="component" value="Unassembled WGS sequence"/>
</dbReference>
<feature type="non-terminal residue" evidence="3">
    <location>
        <position position="444"/>
    </location>
</feature>
<feature type="compositionally biased region" description="Polar residues" evidence="1">
    <location>
        <begin position="327"/>
        <end position="343"/>
    </location>
</feature>
<evidence type="ECO:0000313" key="3">
    <source>
        <dbReference type="EMBL" id="KIM23878.1"/>
    </source>
</evidence>
<feature type="transmembrane region" description="Helical" evidence="2">
    <location>
        <begin position="213"/>
        <end position="237"/>
    </location>
</feature>
<keyword evidence="2" id="KW-0812">Transmembrane</keyword>
<reference evidence="4" key="2">
    <citation type="submission" date="2015-01" db="EMBL/GenBank/DDBJ databases">
        <title>Evolutionary Origins and Diversification of the Mycorrhizal Mutualists.</title>
        <authorList>
            <consortium name="DOE Joint Genome Institute"/>
            <consortium name="Mycorrhizal Genomics Consortium"/>
            <person name="Kohler A."/>
            <person name="Kuo A."/>
            <person name="Nagy L.G."/>
            <person name="Floudas D."/>
            <person name="Copeland A."/>
            <person name="Barry K.W."/>
            <person name="Cichocki N."/>
            <person name="Veneault-Fourrey C."/>
            <person name="LaButti K."/>
            <person name="Lindquist E.A."/>
            <person name="Lipzen A."/>
            <person name="Lundell T."/>
            <person name="Morin E."/>
            <person name="Murat C."/>
            <person name="Riley R."/>
            <person name="Ohm R."/>
            <person name="Sun H."/>
            <person name="Tunlid A."/>
            <person name="Henrissat B."/>
            <person name="Grigoriev I.V."/>
            <person name="Hibbett D.S."/>
            <person name="Martin F."/>
        </authorList>
    </citation>
    <scope>NUCLEOTIDE SEQUENCE [LARGE SCALE GENOMIC DNA]</scope>
    <source>
        <strain evidence="4">MAFF 305830</strain>
    </source>
</reference>
<protein>
    <submittedName>
        <fullName evidence="3">Uncharacterized protein</fullName>
    </submittedName>
</protein>
<dbReference type="OrthoDB" id="10341878at2759"/>